<dbReference type="PANTHER" id="PTHR15696:SF36">
    <property type="entry name" value="NONSENSE-MEDIATED MRNA DECAY FACTOR"/>
    <property type="match status" value="1"/>
</dbReference>
<sequence length="772" mass="84743">MNADVCCVRDADAAALRREARACKQKLEEVVRTTHSGAVRTVPEPYDAEVAAARMALRQAYVALLIACPFTRGAQLVDSMIWADTTYSVIAALRAYLARLEREASAAPTSKGDAPKSERRSAKLHGLERVLRDLRRFIGEELVFYESLTARLVRLFDLREARPIVEGLGLLRGGGEEGTASPETMDLAQVPAYRHQLFETLQRLLTYMGDLHRYREMHAVLPPALAPRRRGAGGEPAPHDFGAALRFYHEAHLLLPDHGNPSNQLAVVALFVGDTFGAMYQYYRALCVRVPFDKARFNLHRLLDKALESWLACASRDDILTAWRQASFEDSPARRVPIPQVSVRWDSAHEWLTLFVQLHSMYALQADLDVACVLNEALLRQLLTLTDAHELRAVDYLRILVTGICASWTARLWRAPPSSRLPFSTGAPYSRHVNASALEEHVRKAWETMLVTHVLGLLAALFVVVRQELVTILQAQPSSSEPQLLPVGRVLRRTLPAVRIGLKWVKGHLEYIHACRAHATHAAEELQQAVDQATTASSLATDGVARLACMQRGVDARCHSFWSAFVDLVNLIRAAYPFDLLPNARDVDEAGTVYVHVMEDDDVRDLGPIRRTMHPTDESQYAVPTQMRADPAQAGSDYARILDVLVDTKVMAEFDTCGLAFSDARGLFMVRAAGDDADDPIDLAMKAVEAGREAPTTTGAWPPAEASLSTGSWPATNQALASVWGWTGPWTDSAAPVPWPAPAAASAAGADAAAPTSPAHQGLSASPRGWPT</sequence>
<dbReference type="InterPro" id="IPR011990">
    <property type="entry name" value="TPR-like_helical_dom_sf"/>
</dbReference>
<dbReference type="PANTHER" id="PTHR15696">
    <property type="entry name" value="SMG-7 SUPPRESSOR WITH MORPHOLOGICAL EFFECT ON GENITALIA PROTEIN 7"/>
    <property type="match status" value="1"/>
</dbReference>
<dbReference type="InterPro" id="IPR045153">
    <property type="entry name" value="Est1/Ebs1-like"/>
</dbReference>
<dbReference type="InterPro" id="IPR019458">
    <property type="entry name" value="Est1-like_N"/>
</dbReference>
<evidence type="ECO:0000259" key="3">
    <source>
        <dbReference type="Pfam" id="PF10374"/>
    </source>
</evidence>
<dbReference type="Proteomes" id="UP001214415">
    <property type="component" value="Chromosome 8"/>
</dbReference>
<evidence type="ECO:0000256" key="1">
    <source>
        <dbReference type="SAM" id="MobiDB-lite"/>
    </source>
</evidence>
<dbReference type="Gene3D" id="1.25.40.10">
    <property type="entry name" value="Tetratricopeptide repeat domain"/>
    <property type="match status" value="1"/>
</dbReference>
<reference evidence="4" key="1">
    <citation type="submission" date="2023-03" db="EMBL/GenBank/DDBJ databases">
        <title>Mating type loci evolution in Malassezia.</title>
        <authorList>
            <person name="Coelho M.A."/>
        </authorList>
    </citation>
    <scope>NUCLEOTIDE SEQUENCE</scope>
    <source>
        <strain evidence="4">CBS 12830</strain>
    </source>
</reference>
<protein>
    <recommendedName>
        <fullName evidence="6">Protein SMG7</fullName>
    </recommendedName>
</protein>
<gene>
    <name evidence="4" type="ORF">MEQU1_003533</name>
</gene>
<evidence type="ECO:0008006" key="6">
    <source>
        <dbReference type="Google" id="ProtNLM"/>
    </source>
</evidence>
<feature type="domain" description="Telomerase activating protein Est1-like N-terminal" evidence="3">
    <location>
        <begin position="77"/>
        <end position="218"/>
    </location>
</feature>
<name>A0AAF0EMG5_9BASI</name>
<evidence type="ECO:0000313" key="4">
    <source>
        <dbReference type="EMBL" id="WFD24827.1"/>
    </source>
</evidence>
<dbReference type="InterPro" id="IPR018834">
    <property type="entry name" value="DNA/RNA-bd_Est1-type"/>
</dbReference>
<feature type="region of interest" description="Disordered" evidence="1">
    <location>
        <begin position="733"/>
        <end position="772"/>
    </location>
</feature>
<dbReference type="SUPFAM" id="SSF48452">
    <property type="entry name" value="TPR-like"/>
    <property type="match status" value="1"/>
</dbReference>
<keyword evidence="5" id="KW-1185">Reference proteome</keyword>
<dbReference type="Pfam" id="PF10373">
    <property type="entry name" value="EST1_DNA_bind"/>
    <property type="match status" value="1"/>
</dbReference>
<evidence type="ECO:0000259" key="2">
    <source>
        <dbReference type="Pfam" id="PF10373"/>
    </source>
</evidence>
<proteinExistence type="predicted"/>
<evidence type="ECO:0000313" key="5">
    <source>
        <dbReference type="Proteomes" id="UP001214415"/>
    </source>
</evidence>
<organism evidence="4 5">
    <name type="scientific">Malassezia equina</name>
    <dbReference type="NCBI Taxonomy" id="1381935"/>
    <lineage>
        <taxon>Eukaryota</taxon>
        <taxon>Fungi</taxon>
        <taxon>Dikarya</taxon>
        <taxon>Basidiomycota</taxon>
        <taxon>Ustilaginomycotina</taxon>
        <taxon>Malasseziomycetes</taxon>
        <taxon>Malasseziales</taxon>
        <taxon>Malasseziaceae</taxon>
        <taxon>Malassezia</taxon>
    </lineage>
</organism>
<feature type="compositionally biased region" description="Low complexity" evidence="1">
    <location>
        <begin position="742"/>
        <end position="759"/>
    </location>
</feature>
<dbReference type="EMBL" id="CP119907">
    <property type="protein sequence ID" value="WFD24827.1"/>
    <property type="molecule type" value="Genomic_DNA"/>
</dbReference>
<accession>A0AAF0EMG5</accession>
<dbReference type="AlphaFoldDB" id="A0AAF0EMG5"/>
<feature type="domain" description="DNA/RNA-binding" evidence="2">
    <location>
        <begin position="244"/>
        <end position="515"/>
    </location>
</feature>
<dbReference type="Pfam" id="PF10374">
    <property type="entry name" value="EST1"/>
    <property type="match status" value="1"/>
</dbReference>